<dbReference type="InterPro" id="IPR011008">
    <property type="entry name" value="Dimeric_a/b-barrel"/>
</dbReference>
<reference evidence="1 2" key="1">
    <citation type="submission" date="2016-06" db="EMBL/GenBank/DDBJ databases">
        <title>Microsymbionts genomes from the relict species Vavilovia formosa.</title>
        <authorList>
            <person name="Chirak E."/>
            <person name="Kimeklis A."/>
            <person name="Andronov E."/>
        </authorList>
    </citation>
    <scope>NUCLEOTIDE SEQUENCE [LARGE SCALE GENOMIC DNA]</scope>
    <source>
        <strain evidence="1 2">Vaf10</strain>
    </source>
</reference>
<dbReference type="Pfam" id="PF07237">
    <property type="entry name" value="DUF1428"/>
    <property type="match status" value="1"/>
</dbReference>
<dbReference type="PIRSF" id="PIRSF007028">
    <property type="entry name" value="UCP007028"/>
    <property type="match status" value="1"/>
</dbReference>
<dbReference type="RefSeq" id="WP_065282523.1">
    <property type="nucleotide sequence ID" value="NZ_CP016286.1"/>
</dbReference>
<gene>
    <name evidence="1" type="ORF">BA011_12880</name>
</gene>
<dbReference type="Gene3D" id="3.30.70.100">
    <property type="match status" value="1"/>
</dbReference>
<dbReference type="InterPro" id="IPR009874">
    <property type="entry name" value="DUF1428"/>
</dbReference>
<dbReference type="AlphaFoldDB" id="A0A1B1CGH1"/>
<evidence type="ECO:0000313" key="2">
    <source>
        <dbReference type="Proteomes" id="UP000092691"/>
    </source>
</evidence>
<name>A0A1B1CGH1_RHILE</name>
<organism evidence="1 2">
    <name type="scientific">Rhizobium leguminosarum</name>
    <dbReference type="NCBI Taxonomy" id="384"/>
    <lineage>
        <taxon>Bacteria</taxon>
        <taxon>Pseudomonadati</taxon>
        <taxon>Pseudomonadota</taxon>
        <taxon>Alphaproteobacteria</taxon>
        <taxon>Hyphomicrobiales</taxon>
        <taxon>Rhizobiaceae</taxon>
        <taxon>Rhizobium/Agrobacterium group</taxon>
        <taxon>Rhizobium</taxon>
    </lineage>
</organism>
<evidence type="ECO:0000313" key="1">
    <source>
        <dbReference type="EMBL" id="ANP88796.1"/>
    </source>
</evidence>
<dbReference type="OrthoDB" id="9792392at2"/>
<proteinExistence type="predicted"/>
<protein>
    <submittedName>
        <fullName evidence="1">RNA signal recognition particle</fullName>
    </submittedName>
</protein>
<accession>A0A1B1CGH1</accession>
<dbReference type="EMBL" id="CP016286">
    <property type="protein sequence ID" value="ANP88796.1"/>
    <property type="molecule type" value="Genomic_DNA"/>
</dbReference>
<sequence>MRRRRHAEEECNVYVDGFIVAVPKGNIEAYKEFSTFAGSIWKEYGALEYVECIGDDVPYGELTSFPRAVQAKEDEVVVFSWIVYGSRQERDDINAKVMADPRLKGDQWQMPFDGKRMIYGGFETLLRL</sequence>
<dbReference type="Proteomes" id="UP000092691">
    <property type="component" value="Chromosome"/>
</dbReference>
<dbReference type="SUPFAM" id="SSF54909">
    <property type="entry name" value="Dimeric alpha+beta barrel"/>
    <property type="match status" value="1"/>
</dbReference>